<name>A0A0F9JTX0_9ZZZZ</name>
<evidence type="ECO:0000313" key="1">
    <source>
        <dbReference type="EMBL" id="KKM65921.1"/>
    </source>
</evidence>
<dbReference type="AlphaFoldDB" id="A0A0F9JTX0"/>
<accession>A0A0F9JTX0</accession>
<proteinExistence type="predicted"/>
<organism evidence="1">
    <name type="scientific">marine sediment metagenome</name>
    <dbReference type="NCBI Taxonomy" id="412755"/>
    <lineage>
        <taxon>unclassified sequences</taxon>
        <taxon>metagenomes</taxon>
        <taxon>ecological metagenomes</taxon>
    </lineage>
</organism>
<dbReference type="EMBL" id="LAZR01010636">
    <property type="protein sequence ID" value="KKM65921.1"/>
    <property type="molecule type" value="Genomic_DNA"/>
</dbReference>
<sequence>MAGLDERKWCYKDRMNSLQQIKDKKKSDDLIDKVLIRQLSTFKKDSDPTDEELRTFIEDLEVENELEGIEKDNVVGREL</sequence>
<comment type="caution">
    <text evidence="1">The sequence shown here is derived from an EMBL/GenBank/DDBJ whole genome shotgun (WGS) entry which is preliminary data.</text>
</comment>
<protein>
    <submittedName>
        <fullName evidence="1">Uncharacterized protein</fullName>
    </submittedName>
</protein>
<reference evidence="1" key="1">
    <citation type="journal article" date="2015" name="Nature">
        <title>Complex archaea that bridge the gap between prokaryotes and eukaryotes.</title>
        <authorList>
            <person name="Spang A."/>
            <person name="Saw J.H."/>
            <person name="Jorgensen S.L."/>
            <person name="Zaremba-Niedzwiedzka K."/>
            <person name="Martijn J."/>
            <person name="Lind A.E."/>
            <person name="van Eijk R."/>
            <person name="Schleper C."/>
            <person name="Guy L."/>
            <person name="Ettema T.J."/>
        </authorList>
    </citation>
    <scope>NUCLEOTIDE SEQUENCE</scope>
</reference>
<gene>
    <name evidence="1" type="ORF">LCGC14_1486480</name>
</gene>